<evidence type="ECO:0000256" key="1">
    <source>
        <dbReference type="ARBA" id="ARBA00022729"/>
    </source>
</evidence>
<dbReference type="Pfam" id="PF01364">
    <property type="entry name" value="Peptidase_C25"/>
    <property type="match status" value="1"/>
</dbReference>
<protein>
    <submittedName>
        <fullName evidence="4">Peptidase family C25</fullName>
    </submittedName>
</protein>
<keyword evidence="1" id="KW-0732">Signal</keyword>
<keyword evidence="5" id="KW-1185">Reference proteome</keyword>
<dbReference type="AlphaFoldDB" id="A0A444JH53"/>
<sequence length="829" mass="92170">MRILSFDHNFFDTGDDMIGQQNIKRSMVRLSGAMLMSLFMLAAAPVSAEQTNKDKEWSDWKALDRGFVAQRRVPPKLDKQVDERGQEKVQERLLKLEQLRDRIASTNLTSKKKAALERRLAKLEGRVDQLKKKSDRALLREQRDTQNGLWLRTGMAGLYAVSVDELSDILGQSTRKIQKNIQRGQLAMSNGGKPVSWHYDRSTNSVLFAGERYETFYTDQNAYYFQLGRTRTKSMPVIDGRPSGASVNHAPFMDSLHFEEEPDLLYSTWTVAAEQDADYWFWDYLYGGYKDSIDVSLTVPDPAQTGTAHLRVTLRGWTDLDANDEHRVYAELNGHSIGTMVIWDGFTEAELAAQFDQSLLNADGNNTLVLRNSYTPGSHPGQWLDQIEIDYSRMPVAVNDALWLHNVEGGAQTVSGLSDENILVIESPADSAAILENVKVEADENGQWTVSFNAETGQNYLVVTQDSIHTPLITADNASDLENKANRAEYLIIAPRDFSGTAEALAEFHRTHFNDVKVVWLDDIYNEFSYGRVDPYAVGRFMEQVARWRVSPANVVLLGKGSLDEKNRMGYSDSFVPVLMTATPWALTASDERLLGAEENRSFAVGRIPITNDSEGIAYVDKLIAHKASLAGNAPEQAVLFADDPDKAGNFHHNSDLLADRLLTDLDFSEITRLYQPDNTVRETMILSDTWETGYVNYYGHGSVAQVGNYKERYITTKDADALNNSVFPIFTALSCAVGNFTVPGTRSLAGSLLLNPSGGAIASMAPSGLSLDSEAEILGTAFVDNLFGQLNSIGEAVRQAKIQTGDRLSPFMLRMYSVIGDPAVKVGY</sequence>
<dbReference type="InterPro" id="IPR029030">
    <property type="entry name" value="Caspase-like_dom_sf"/>
</dbReference>
<proteinExistence type="predicted"/>
<dbReference type="Proteomes" id="UP000288892">
    <property type="component" value="Unassembled WGS sequence"/>
</dbReference>
<comment type="caution">
    <text evidence="4">The sequence shown here is derived from an EMBL/GenBank/DDBJ whole genome shotgun (WGS) entry which is preliminary data.</text>
</comment>
<accession>A0A444JH53</accession>
<dbReference type="SUPFAM" id="SSF52129">
    <property type="entry name" value="Caspase-like"/>
    <property type="match status" value="1"/>
</dbReference>
<keyword evidence="2" id="KW-0175">Coiled coil</keyword>
<dbReference type="Gene3D" id="3.40.50.1460">
    <property type="match status" value="1"/>
</dbReference>
<dbReference type="EMBL" id="MTKS01000011">
    <property type="protein sequence ID" value="RWX52454.1"/>
    <property type="molecule type" value="Genomic_DNA"/>
</dbReference>
<feature type="domain" description="Gingipain" evidence="3">
    <location>
        <begin position="490"/>
        <end position="827"/>
    </location>
</feature>
<evidence type="ECO:0000313" key="5">
    <source>
        <dbReference type="Proteomes" id="UP000288892"/>
    </source>
</evidence>
<dbReference type="Gene3D" id="3.40.50.10390">
    <property type="entry name" value="Gingipain r, domain 1"/>
    <property type="match status" value="1"/>
</dbReference>
<evidence type="ECO:0000313" key="4">
    <source>
        <dbReference type="EMBL" id="RWX52454.1"/>
    </source>
</evidence>
<dbReference type="InterPro" id="IPR001769">
    <property type="entry name" value="Gingipain"/>
</dbReference>
<evidence type="ECO:0000259" key="3">
    <source>
        <dbReference type="Pfam" id="PF01364"/>
    </source>
</evidence>
<feature type="coiled-coil region" evidence="2">
    <location>
        <begin position="113"/>
        <end position="140"/>
    </location>
</feature>
<name>A0A444JH53_9BACT</name>
<dbReference type="GO" id="GO:0006508">
    <property type="term" value="P:proteolysis"/>
    <property type="evidence" value="ECO:0007669"/>
    <property type="project" value="InterPro"/>
</dbReference>
<dbReference type="GO" id="GO:0008234">
    <property type="term" value="F:cysteine-type peptidase activity"/>
    <property type="evidence" value="ECO:0007669"/>
    <property type="project" value="InterPro"/>
</dbReference>
<evidence type="ECO:0000256" key="2">
    <source>
        <dbReference type="SAM" id="Coils"/>
    </source>
</evidence>
<organism evidence="4 5">
    <name type="scientific">Candidatus Electrothrix marina</name>
    <dbReference type="NCBI Taxonomy" id="1859130"/>
    <lineage>
        <taxon>Bacteria</taxon>
        <taxon>Pseudomonadati</taxon>
        <taxon>Thermodesulfobacteriota</taxon>
        <taxon>Desulfobulbia</taxon>
        <taxon>Desulfobulbales</taxon>
        <taxon>Desulfobulbaceae</taxon>
        <taxon>Candidatus Electrothrix</taxon>
    </lineage>
</organism>
<reference evidence="4 5" key="1">
    <citation type="submission" date="2017-01" db="EMBL/GenBank/DDBJ databases">
        <title>The cable genome- insights into the physiology and evolution of filamentous bacteria capable of sulfide oxidation via long distance electron transfer.</title>
        <authorList>
            <person name="Schreiber L."/>
            <person name="Bjerg J.T."/>
            <person name="Boggild A."/>
            <person name="Van De Vossenberg J."/>
            <person name="Meysman F."/>
            <person name="Nielsen L.P."/>
            <person name="Schramm A."/>
            <person name="Kjeldsen K.U."/>
        </authorList>
    </citation>
    <scope>NUCLEOTIDE SEQUENCE [LARGE SCALE GENOMIC DNA]</scope>
    <source>
        <strain evidence="4">A5</strain>
    </source>
</reference>
<gene>
    <name evidence="4" type="ORF">VU01_10118</name>
</gene>
<dbReference type="InterPro" id="IPR029031">
    <property type="entry name" value="Gingipain_N_sf"/>
</dbReference>